<comment type="caution">
    <text evidence="9">The sequence shown here is derived from an EMBL/GenBank/DDBJ whole genome shotgun (WGS) entry which is preliminary data.</text>
</comment>
<dbReference type="PRINTS" id="PR00344">
    <property type="entry name" value="BCTRLSENSOR"/>
</dbReference>
<dbReference type="PROSITE" id="PS50109">
    <property type="entry name" value="HIS_KIN"/>
    <property type="match status" value="1"/>
</dbReference>
<dbReference type="InterPro" id="IPR001610">
    <property type="entry name" value="PAC"/>
</dbReference>
<evidence type="ECO:0000256" key="2">
    <source>
        <dbReference type="ARBA" id="ARBA00012438"/>
    </source>
</evidence>
<protein>
    <recommendedName>
        <fullName evidence="2">histidine kinase</fullName>
        <ecNumber evidence="2">2.7.13.3</ecNumber>
    </recommendedName>
</protein>
<dbReference type="SUPFAM" id="SSF55785">
    <property type="entry name" value="PYP-like sensor domain (PAS domain)"/>
    <property type="match status" value="2"/>
</dbReference>
<dbReference type="Gene3D" id="1.10.287.130">
    <property type="match status" value="1"/>
</dbReference>
<dbReference type="NCBIfam" id="TIGR00229">
    <property type="entry name" value="sensory_box"/>
    <property type="match status" value="2"/>
</dbReference>
<dbReference type="OrthoDB" id="5522855at2"/>
<keyword evidence="10" id="KW-1185">Reference proteome</keyword>
<dbReference type="Pfam" id="PF13426">
    <property type="entry name" value="PAS_9"/>
    <property type="match status" value="2"/>
</dbReference>
<dbReference type="SMART" id="SM00086">
    <property type="entry name" value="PAC"/>
    <property type="match status" value="1"/>
</dbReference>
<dbReference type="PANTHER" id="PTHR43304:SF1">
    <property type="entry name" value="PAC DOMAIN-CONTAINING PROTEIN"/>
    <property type="match status" value="1"/>
</dbReference>
<evidence type="ECO:0000256" key="4">
    <source>
        <dbReference type="ARBA" id="ARBA00022679"/>
    </source>
</evidence>
<dbReference type="Pfam" id="PF02518">
    <property type="entry name" value="HATPase_c"/>
    <property type="match status" value="1"/>
</dbReference>
<keyword evidence="5" id="KW-0418">Kinase</keyword>
<evidence type="ECO:0000313" key="9">
    <source>
        <dbReference type="EMBL" id="RFM27467.1"/>
    </source>
</evidence>
<dbReference type="InterPro" id="IPR005467">
    <property type="entry name" value="His_kinase_dom"/>
</dbReference>
<reference evidence="9 10" key="1">
    <citation type="submission" date="2018-08" db="EMBL/GenBank/DDBJ databases">
        <title>Chitinophagaceae sp. K23C18032701, a novel bacterium isolated from forest soil.</title>
        <authorList>
            <person name="Wang C."/>
        </authorList>
    </citation>
    <scope>NUCLEOTIDE SEQUENCE [LARGE SCALE GENOMIC DNA]</scope>
    <source>
        <strain evidence="9 10">K23C18032701</strain>
    </source>
</reference>
<dbReference type="InterPro" id="IPR036890">
    <property type="entry name" value="HATPase_C_sf"/>
</dbReference>
<proteinExistence type="predicted"/>
<comment type="catalytic activity">
    <reaction evidence="1">
        <text>ATP + protein L-histidine = ADP + protein N-phospho-L-histidine.</text>
        <dbReference type="EC" id="2.7.13.3"/>
    </reaction>
</comment>
<organism evidence="9 10">
    <name type="scientific">Deminuibacter soli</name>
    <dbReference type="NCBI Taxonomy" id="2291815"/>
    <lineage>
        <taxon>Bacteria</taxon>
        <taxon>Pseudomonadati</taxon>
        <taxon>Bacteroidota</taxon>
        <taxon>Chitinophagia</taxon>
        <taxon>Chitinophagales</taxon>
        <taxon>Chitinophagaceae</taxon>
        <taxon>Deminuibacter</taxon>
    </lineage>
</organism>
<gene>
    <name evidence="9" type="ORF">DXN05_15745</name>
</gene>
<feature type="domain" description="PAC" evidence="8">
    <location>
        <begin position="209"/>
        <end position="261"/>
    </location>
</feature>
<evidence type="ECO:0000313" key="10">
    <source>
        <dbReference type="Proteomes" id="UP000261284"/>
    </source>
</evidence>
<dbReference type="PROSITE" id="PS50113">
    <property type="entry name" value="PAC"/>
    <property type="match status" value="1"/>
</dbReference>
<evidence type="ECO:0000259" key="7">
    <source>
        <dbReference type="PROSITE" id="PS50112"/>
    </source>
</evidence>
<name>A0A3E1NHT6_9BACT</name>
<feature type="domain" description="Histidine kinase" evidence="6">
    <location>
        <begin position="279"/>
        <end position="492"/>
    </location>
</feature>
<keyword evidence="3" id="KW-0597">Phosphoprotein</keyword>
<feature type="domain" description="PAS" evidence="7">
    <location>
        <begin position="135"/>
        <end position="190"/>
    </location>
</feature>
<dbReference type="InterPro" id="IPR035965">
    <property type="entry name" value="PAS-like_dom_sf"/>
</dbReference>
<evidence type="ECO:0000256" key="1">
    <source>
        <dbReference type="ARBA" id="ARBA00000085"/>
    </source>
</evidence>
<evidence type="ECO:0000259" key="8">
    <source>
        <dbReference type="PROSITE" id="PS50113"/>
    </source>
</evidence>
<dbReference type="EMBL" id="QTJU01000005">
    <property type="protein sequence ID" value="RFM27467.1"/>
    <property type="molecule type" value="Genomic_DNA"/>
</dbReference>
<accession>A0A3E1NHT6</accession>
<dbReference type="AlphaFoldDB" id="A0A3E1NHT6"/>
<dbReference type="Proteomes" id="UP000261284">
    <property type="component" value="Unassembled WGS sequence"/>
</dbReference>
<dbReference type="Gene3D" id="3.30.450.20">
    <property type="entry name" value="PAS domain"/>
    <property type="match status" value="2"/>
</dbReference>
<dbReference type="CDD" id="cd00130">
    <property type="entry name" value="PAS"/>
    <property type="match status" value="2"/>
</dbReference>
<sequence>MNDDFLFRNNPNPMWIYDYQSLRFLAVNNAAIEKYKYTEAQFLQMSLYDIRPTDTYDQLNEKIKEIKYSGTTKPSLWLHRDATGNVFHVKISSTRLDYEGTDARLVVITDVEDLIEQQKQIDALNAQLREHAMYTEETFRSALKHSAIGMALVLPNGRFLLVNDSLCDMLGYTREELSDMSFQQISYPEDLPRDLAMFETLQLGKIDTYQIEKRYIHKNGSLVWAILTVSLSQTIRPHPDCYVSQVIDITRTKEKKQQLQDSLDIISKQNKRLYNFANIVSHNLRAHSNHLNMLLELIGQTNKEEKKEALLLRLKRISAQLTETINNLADIVAIQNQEDKLRYMLPLRAYAQKTIELLQPEIDSDHAQVILRIAPDVEIYYNPAYLESILLNLLSNALKYRRLQVPLVIDVSARRFGGEVLLDVSDNGQGFDMNAVGDRIFGMYQTFHGNADAKGLGLFITKSQVEAMGGSISVTSKPNQGSTFSIRFAAEVPAPVLVN</sequence>
<dbReference type="Gene3D" id="3.30.565.10">
    <property type="entry name" value="Histidine kinase-like ATPase, C-terminal domain"/>
    <property type="match status" value="1"/>
</dbReference>
<dbReference type="InterPro" id="IPR004358">
    <property type="entry name" value="Sig_transdc_His_kin-like_C"/>
</dbReference>
<dbReference type="SMART" id="SM00091">
    <property type="entry name" value="PAS"/>
    <property type="match status" value="2"/>
</dbReference>
<dbReference type="InterPro" id="IPR003594">
    <property type="entry name" value="HATPase_dom"/>
</dbReference>
<dbReference type="SUPFAM" id="SSF55874">
    <property type="entry name" value="ATPase domain of HSP90 chaperone/DNA topoisomerase II/histidine kinase"/>
    <property type="match status" value="1"/>
</dbReference>
<dbReference type="RefSeq" id="WP_116848225.1">
    <property type="nucleotide sequence ID" value="NZ_QTJU01000005.1"/>
</dbReference>
<dbReference type="InterPro" id="IPR000014">
    <property type="entry name" value="PAS"/>
</dbReference>
<evidence type="ECO:0000256" key="3">
    <source>
        <dbReference type="ARBA" id="ARBA00022553"/>
    </source>
</evidence>
<dbReference type="InterPro" id="IPR052162">
    <property type="entry name" value="Sensor_kinase/Photoreceptor"/>
</dbReference>
<keyword evidence="4" id="KW-0808">Transferase</keyword>
<dbReference type="InterPro" id="IPR000700">
    <property type="entry name" value="PAS-assoc_C"/>
</dbReference>
<dbReference type="GO" id="GO:0004673">
    <property type="term" value="F:protein histidine kinase activity"/>
    <property type="evidence" value="ECO:0007669"/>
    <property type="project" value="UniProtKB-EC"/>
</dbReference>
<dbReference type="PROSITE" id="PS50112">
    <property type="entry name" value="PAS"/>
    <property type="match status" value="1"/>
</dbReference>
<dbReference type="PANTHER" id="PTHR43304">
    <property type="entry name" value="PHYTOCHROME-LIKE PROTEIN CPH1"/>
    <property type="match status" value="1"/>
</dbReference>
<dbReference type="EC" id="2.7.13.3" evidence="2"/>
<evidence type="ECO:0000256" key="5">
    <source>
        <dbReference type="ARBA" id="ARBA00022777"/>
    </source>
</evidence>
<evidence type="ECO:0000259" key="6">
    <source>
        <dbReference type="PROSITE" id="PS50109"/>
    </source>
</evidence>
<dbReference type="SMART" id="SM00387">
    <property type="entry name" value="HATPase_c"/>
    <property type="match status" value="1"/>
</dbReference>